<name>A0AA49FNH2_9PROT</name>
<dbReference type="Gene3D" id="1.10.10.2830">
    <property type="match status" value="1"/>
</dbReference>
<reference evidence="1" key="1">
    <citation type="journal article" date="2023" name="Nat. Microbiol.">
        <title>Enrichment and characterization of a nitric oxide-reducing microbial community in a continuous bioreactor.</title>
        <authorList>
            <person name="Garrido-Amador P."/>
            <person name="Stortenbeker N."/>
            <person name="Wessels H.J.C.T."/>
            <person name="Speth D.R."/>
            <person name="Garcia-Heredia I."/>
            <person name="Kartal B."/>
        </authorList>
    </citation>
    <scope>NUCLEOTIDE SEQUENCE</scope>
    <source>
        <strain evidence="1">MAG1</strain>
    </source>
</reference>
<dbReference type="SUPFAM" id="SSF109709">
    <property type="entry name" value="KorB DNA-binding domain-like"/>
    <property type="match status" value="1"/>
</dbReference>
<dbReference type="Proteomes" id="UP001234916">
    <property type="component" value="Chromosome"/>
</dbReference>
<evidence type="ECO:0000313" key="1">
    <source>
        <dbReference type="EMBL" id="WIM06864.1"/>
    </source>
</evidence>
<dbReference type="KEGG" id="npv:OHM77_06265"/>
<gene>
    <name evidence="1" type="ORF">OHM77_06265</name>
</gene>
<proteinExistence type="predicted"/>
<dbReference type="AlphaFoldDB" id="A0AA49FNH2"/>
<organism evidence="1">
    <name type="scientific">Candidatus Nitricoxidivorans perseverans</name>
    <dbReference type="NCBI Taxonomy" id="2975601"/>
    <lineage>
        <taxon>Bacteria</taxon>
        <taxon>Pseudomonadati</taxon>
        <taxon>Pseudomonadota</taxon>
        <taxon>Betaproteobacteria</taxon>
        <taxon>Nitrosomonadales</taxon>
        <taxon>Sterolibacteriaceae</taxon>
        <taxon>Candidatus Nitricoxidivorans</taxon>
    </lineage>
</organism>
<accession>A0AA49FNH2</accession>
<dbReference type="EMBL" id="CP107246">
    <property type="protein sequence ID" value="WIM06864.1"/>
    <property type="molecule type" value="Genomic_DNA"/>
</dbReference>
<protein>
    <submittedName>
        <fullName evidence="1">Site-specific recombinase resolvase</fullName>
    </submittedName>
</protein>
<sequence length="156" mass="17098">MKLLQDGQSHERRHPLEDGAVRLTTFVPLRFKKRGIKKVVVGPAGIADPVSINAAQAVPPHHDTFLVKTLARCHYWQHLLDTGAVANTAAIAEKEGLSKVTVNETLRLVSLAPDIVEATLTGTLPRTASRYLFLRAAPPLDWEEQRRMVAGYGSDG</sequence>